<name>A0A7J6V6I3_THATH</name>
<proteinExistence type="predicted"/>
<evidence type="ECO:0000313" key="2">
    <source>
        <dbReference type="EMBL" id="KAF5180022.1"/>
    </source>
</evidence>
<keyword evidence="3" id="KW-1185">Reference proteome</keyword>
<feature type="region of interest" description="Disordered" evidence="1">
    <location>
        <begin position="1"/>
        <end position="53"/>
    </location>
</feature>
<evidence type="ECO:0000313" key="3">
    <source>
        <dbReference type="Proteomes" id="UP000554482"/>
    </source>
</evidence>
<organism evidence="2 3">
    <name type="scientific">Thalictrum thalictroides</name>
    <name type="common">Rue-anemone</name>
    <name type="synonym">Anemone thalictroides</name>
    <dbReference type="NCBI Taxonomy" id="46969"/>
    <lineage>
        <taxon>Eukaryota</taxon>
        <taxon>Viridiplantae</taxon>
        <taxon>Streptophyta</taxon>
        <taxon>Embryophyta</taxon>
        <taxon>Tracheophyta</taxon>
        <taxon>Spermatophyta</taxon>
        <taxon>Magnoliopsida</taxon>
        <taxon>Ranunculales</taxon>
        <taxon>Ranunculaceae</taxon>
        <taxon>Thalictroideae</taxon>
        <taxon>Thalictrum</taxon>
    </lineage>
</organism>
<reference evidence="2 3" key="1">
    <citation type="submission" date="2020-06" db="EMBL/GenBank/DDBJ databases">
        <title>Transcriptomic and genomic resources for Thalictrum thalictroides and T. hernandezii: Facilitating candidate gene discovery in an emerging model plant lineage.</title>
        <authorList>
            <person name="Arias T."/>
            <person name="Riano-Pachon D.M."/>
            <person name="Di Stilio V.S."/>
        </authorList>
    </citation>
    <scope>NUCLEOTIDE SEQUENCE [LARGE SCALE GENOMIC DNA]</scope>
    <source>
        <strain evidence="3">cv. WT478/WT964</strain>
        <tissue evidence="2">Leaves</tissue>
    </source>
</reference>
<evidence type="ECO:0000256" key="1">
    <source>
        <dbReference type="SAM" id="MobiDB-lite"/>
    </source>
</evidence>
<protein>
    <submittedName>
        <fullName evidence="2">Uncharacterized protein</fullName>
    </submittedName>
</protein>
<comment type="caution">
    <text evidence="2">The sequence shown here is derived from an EMBL/GenBank/DDBJ whole genome shotgun (WGS) entry which is preliminary data.</text>
</comment>
<dbReference type="AlphaFoldDB" id="A0A7J6V6I3"/>
<sequence>MADTVPTIGTPDSGVPISPEKVFHHPQHSHGPDQDANSAPGEQQAKSHTLAWDKGSQDLRTAAERVLAALKTPEALAPVAPITTASWATVVARAQTPQGTKNDLFPELTRAKADYWMGQTQVKSLPRSRVAHAMRFSYAHWPAPAVLEFFPAIMAAIRLTCLPISQKYSRLLDHHDGDTKGYFDSGLIHPQHLAEMPLTPVQSPNLGGYGCTTGGTDNGPVPLRRGAAILL</sequence>
<dbReference type="Proteomes" id="UP000554482">
    <property type="component" value="Unassembled WGS sequence"/>
</dbReference>
<gene>
    <name evidence="2" type="ORF">FRX31_030391</name>
</gene>
<dbReference type="EMBL" id="JABWDY010037970">
    <property type="protein sequence ID" value="KAF5180022.1"/>
    <property type="molecule type" value="Genomic_DNA"/>
</dbReference>
<accession>A0A7J6V6I3</accession>
<feature type="compositionally biased region" description="Polar residues" evidence="1">
    <location>
        <begin position="35"/>
        <end position="47"/>
    </location>
</feature>